<feature type="compositionally biased region" description="Polar residues" evidence="1">
    <location>
        <begin position="7"/>
        <end position="30"/>
    </location>
</feature>
<reference evidence="3" key="1">
    <citation type="journal article" date="2020" name="Biotechnol. Biofuels">
        <title>New insights from the biogas microbiome by comprehensive genome-resolved metagenomics of nearly 1600 species originating from multiple anaerobic digesters.</title>
        <authorList>
            <person name="Campanaro S."/>
            <person name="Treu L."/>
            <person name="Rodriguez-R L.M."/>
            <person name="Kovalovszki A."/>
            <person name="Ziels R.M."/>
            <person name="Maus I."/>
            <person name="Zhu X."/>
            <person name="Kougias P.G."/>
            <person name="Basile A."/>
            <person name="Luo G."/>
            <person name="Schluter A."/>
            <person name="Konstantinidis K.T."/>
            <person name="Angelidaki I."/>
        </authorList>
    </citation>
    <scope>NUCLEOTIDE SEQUENCE</scope>
    <source>
        <strain evidence="3">AS01afH2WH_6</strain>
    </source>
</reference>
<evidence type="ECO:0000313" key="4">
    <source>
        <dbReference type="Proteomes" id="UP000767327"/>
    </source>
</evidence>
<proteinExistence type="predicted"/>
<evidence type="ECO:0000256" key="2">
    <source>
        <dbReference type="SAM" id="Phobius"/>
    </source>
</evidence>
<sequence>MSEAEKNPTTSTDDVSTTFGPISSGQQNKSSAHRAPLQLRIGVAVIAALLLVVGVVAACNALALNTYNQATQNLTSNISAAKKSTADLSKLKASQEQTDSQYADAQAFSAVLLPSAKSSIQQNAATSKELTALIDKALKEQQSSSKSSDGSEAETDKKSNSSETSGLSQEEREKVQELLKQNQATQTPSPSASSSSSNTSTNENVKPW</sequence>
<accession>A0A971IDL8</accession>
<dbReference type="AlphaFoldDB" id="A0A971IDL8"/>
<dbReference type="RefSeq" id="WP_273174145.1">
    <property type="nucleotide sequence ID" value="NZ_CP181270.1"/>
</dbReference>
<dbReference type="InterPro" id="IPR046314">
    <property type="entry name" value="DUF6466"/>
</dbReference>
<organism evidence="3 4">
    <name type="scientific">Bifidobacterium crudilactis</name>
    <dbReference type="NCBI Taxonomy" id="327277"/>
    <lineage>
        <taxon>Bacteria</taxon>
        <taxon>Bacillati</taxon>
        <taxon>Actinomycetota</taxon>
        <taxon>Actinomycetes</taxon>
        <taxon>Bifidobacteriales</taxon>
        <taxon>Bifidobacteriaceae</taxon>
        <taxon>Bifidobacterium</taxon>
    </lineage>
</organism>
<feature type="region of interest" description="Disordered" evidence="1">
    <location>
        <begin position="139"/>
        <end position="208"/>
    </location>
</feature>
<evidence type="ECO:0000313" key="3">
    <source>
        <dbReference type="EMBL" id="NLT80093.1"/>
    </source>
</evidence>
<keyword evidence="2" id="KW-0812">Transmembrane</keyword>
<feature type="region of interest" description="Disordered" evidence="1">
    <location>
        <begin position="1"/>
        <end position="30"/>
    </location>
</feature>
<name>A0A971IDL8_9BIFI</name>
<keyword evidence="2" id="KW-1133">Transmembrane helix</keyword>
<comment type="caution">
    <text evidence="3">The sequence shown here is derived from an EMBL/GenBank/DDBJ whole genome shotgun (WGS) entry which is preliminary data.</text>
</comment>
<evidence type="ECO:0000256" key="1">
    <source>
        <dbReference type="SAM" id="MobiDB-lite"/>
    </source>
</evidence>
<protein>
    <submittedName>
        <fullName evidence="3">Cell surface protein</fullName>
    </submittedName>
</protein>
<dbReference type="EMBL" id="JAAXZR010000025">
    <property type="protein sequence ID" value="NLT80093.1"/>
    <property type="molecule type" value="Genomic_DNA"/>
</dbReference>
<gene>
    <name evidence="3" type="ORF">GXW98_07415</name>
</gene>
<keyword evidence="2" id="KW-0472">Membrane</keyword>
<feature type="transmembrane region" description="Helical" evidence="2">
    <location>
        <begin position="39"/>
        <end position="64"/>
    </location>
</feature>
<dbReference type="Pfam" id="PF20070">
    <property type="entry name" value="DUF6466"/>
    <property type="match status" value="1"/>
</dbReference>
<reference evidence="3" key="2">
    <citation type="submission" date="2020-01" db="EMBL/GenBank/DDBJ databases">
        <authorList>
            <person name="Campanaro S."/>
        </authorList>
    </citation>
    <scope>NUCLEOTIDE SEQUENCE</scope>
    <source>
        <strain evidence="3">AS01afH2WH_6</strain>
    </source>
</reference>
<feature type="compositionally biased region" description="Low complexity" evidence="1">
    <location>
        <begin position="183"/>
        <end position="202"/>
    </location>
</feature>
<dbReference type="Proteomes" id="UP000767327">
    <property type="component" value="Unassembled WGS sequence"/>
</dbReference>